<feature type="chain" id="PRO_5011472646" evidence="1">
    <location>
        <begin position="23"/>
        <end position="171"/>
    </location>
</feature>
<feature type="signal peptide" evidence="1">
    <location>
        <begin position="1"/>
        <end position="22"/>
    </location>
</feature>
<dbReference type="STRING" id="525640.SAMN04487971_107118"/>
<proteinExistence type="predicted"/>
<accession>A0A1G9I3I1</accession>
<dbReference type="AlphaFoldDB" id="A0A1G9I3I1"/>
<keyword evidence="4" id="KW-1185">Reference proteome</keyword>
<evidence type="ECO:0000313" key="3">
    <source>
        <dbReference type="EMBL" id="SDL19383.1"/>
    </source>
</evidence>
<dbReference type="PANTHER" id="PTHR31157:SF1">
    <property type="entry name" value="SCP DOMAIN-CONTAINING PROTEIN"/>
    <property type="match status" value="1"/>
</dbReference>
<dbReference type="InterPro" id="IPR035940">
    <property type="entry name" value="CAP_sf"/>
</dbReference>
<sequence length="171" mass="17520">MKTKLSLAAAALTLILPGAVLSEPLRVQASAPGAASCLATSRGENEAAARVTSQQRAAANLPPVRANARLAQAAAKHACDMARRGVMAHQGSRTQGPAQRVKGVGYRPTVTAENIAAGPFDLGQVLTAWSRSSGHAQNIMLPPVADFGIGRAVGSDGKTVFWAAVYAAPRG</sequence>
<dbReference type="InterPro" id="IPR014044">
    <property type="entry name" value="CAP_dom"/>
</dbReference>
<evidence type="ECO:0000313" key="4">
    <source>
        <dbReference type="Proteomes" id="UP000199555"/>
    </source>
</evidence>
<dbReference type="Gene3D" id="3.40.33.10">
    <property type="entry name" value="CAP"/>
    <property type="match status" value="1"/>
</dbReference>
<gene>
    <name evidence="3" type="ORF">SAMN04487971_107118</name>
</gene>
<feature type="domain" description="SCP" evidence="2">
    <location>
        <begin position="54"/>
        <end position="166"/>
    </location>
</feature>
<dbReference type="CDD" id="cd05379">
    <property type="entry name" value="CAP_bacterial"/>
    <property type="match status" value="1"/>
</dbReference>
<keyword evidence="1" id="KW-0732">Signal</keyword>
<name>A0A1G9I3I1_9RHOB</name>
<dbReference type="RefSeq" id="WP_090755080.1">
    <property type="nucleotide sequence ID" value="NZ_FNGE01000007.1"/>
</dbReference>
<evidence type="ECO:0000256" key="1">
    <source>
        <dbReference type="SAM" id="SignalP"/>
    </source>
</evidence>
<dbReference type="EMBL" id="FNGE01000007">
    <property type="protein sequence ID" value="SDL19383.1"/>
    <property type="molecule type" value="Genomic_DNA"/>
</dbReference>
<evidence type="ECO:0000259" key="2">
    <source>
        <dbReference type="Pfam" id="PF00188"/>
    </source>
</evidence>
<dbReference type="PANTHER" id="PTHR31157">
    <property type="entry name" value="SCP DOMAIN-CONTAINING PROTEIN"/>
    <property type="match status" value="1"/>
</dbReference>
<protein>
    <submittedName>
        <fullName evidence="3">Cysteine-rich secretory protein family protein</fullName>
    </submittedName>
</protein>
<dbReference type="OrthoDB" id="9811255at2"/>
<dbReference type="SUPFAM" id="SSF55797">
    <property type="entry name" value="PR-1-like"/>
    <property type="match status" value="1"/>
</dbReference>
<reference evidence="4" key="1">
    <citation type="submission" date="2016-10" db="EMBL/GenBank/DDBJ databases">
        <authorList>
            <person name="Varghese N."/>
            <person name="Submissions S."/>
        </authorList>
    </citation>
    <scope>NUCLEOTIDE SEQUENCE [LARGE SCALE GENOMIC DNA]</scope>
    <source>
        <strain evidence="4">CGMCC 1.7655</strain>
    </source>
</reference>
<dbReference type="Proteomes" id="UP000199555">
    <property type="component" value="Unassembled WGS sequence"/>
</dbReference>
<organism evidence="3 4">
    <name type="scientific">Paracoccus chinensis</name>
    <dbReference type="NCBI Taxonomy" id="525640"/>
    <lineage>
        <taxon>Bacteria</taxon>
        <taxon>Pseudomonadati</taxon>
        <taxon>Pseudomonadota</taxon>
        <taxon>Alphaproteobacteria</taxon>
        <taxon>Rhodobacterales</taxon>
        <taxon>Paracoccaceae</taxon>
        <taxon>Paracoccus</taxon>
    </lineage>
</organism>
<dbReference type="Pfam" id="PF00188">
    <property type="entry name" value="CAP"/>
    <property type="match status" value="1"/>
</dbReference>